<name>A0A2T6AUV6_9RHOB</name>
<keyword evidence="1" id="KW-0812">Transmembrane</keyword>
<keyword evidence="1" id="KW-0472">Membrane</keyword>
<protein>
    <submittedName>
        <fullName evidence="2">Uncharacterized protein</fullName>
    </submittedName>
</protein>
<evidence type="ECO:0000313" key="2">
    <source>
        <dbReference type="EMBL" id="PTX47587.1"/>
    </source>
</evidence>
<evidence type="ECO:0000256" key="1">
    <source>
        <dbReference type="SAM" id="Phobius"/>
    </source>
</evidence>
<organism evidence="2 3">
    <name type="scientific">Gemmobacter caeni</name>
    <dbReference type="NCBI Taxonomy" id="589035"/>
    <lineage>
        <taxon>Bacteria</taxon>
        <taxon>Pseudomonadati</taxon>
        <taxon>Pseudomonadota</taxon>
        <taxon>Alphaproteobacteria</taxon>
        <taxon>Rhodobacterales</taxon>
        <taxon>Paracoccaceae</taxon>
        <taxon>Gemmobacter</taxon>
    </lineage>
</organism>
<feature type="transmembrane region" description="Helical" evidence="1">
    <location>
        <begin position="126"/>
        <end position="149"/>
    </location>
</feature>
<gene>
    <name evidence="2" type="ORF">C8N34_11276</name>
</gene>
<dbReference type="RefSeq" id="WP_054304291.1">
    <property type="nucleotide sequence ID" value="NZ_QBKP01000012.1"/>
</dbReference>
<keyword evidence="3" id="KW-1185">Reference proteome</keyword>
<proteinExistence type="predicted"/>
<evidence type="ECO:0000313" key="3">
    <source>
        <dbReference type="Proteomes" id="UP000244224"/>
    </source>
</evidence>
<reference evidence="2 3" key="1">
    <citation type="submission" date="2018-04" db="EMBL/GenBank/DDBJ databases">
        <title>Genomic Encyclopedia of Archaeal and Bacterial Type Strains, Phase II (KMG-II): from individual species to whole genera.</title>
        <authorList>
            <person name="Goeker M."/>
        </authorList>
    </citation>
    <scope>NUCLEOTIDE SEQUENCE [LARGE SCALE GENOMIC DNA]</scope>
    <source>
        <strain evidence="2 3">DSM 21823</strain>
    </source>
</reference>
<dbReference type="OrthoDB" id="7704812at2"/>
<dbReference type="AlphaFoldDB" id="A0A2T6AUV6"/>
<sequence>MKAWQIFTHSVRQVFGNLTDALRISGLLYIVQMMIVVAMGVTSGETMQANPAKMLLIVVVALVFSLWIAVAWHRFVLKGEGGTSLLPPFHGNEILRYLGRSLLIGLVVVAVGAVAGMLMMPLGVMLAGPLAGAMIASLFIMVPVFMVMLRLSIPLPAIAMGQNIGFNEGWKATHGETGVFFGLALLLAVFSILLGVPEALFRPDSIPALLWTLTTGWVQMMVGVSILTTLYGHYIEKRRLV</sequence>
<feature type="transmembrane region" description="Helical" evidence="1">
    <location>
        <begin position="21"/>
        <end position="42"/>
    </location>
</feature>
<dbReference type="Proteomes" id="UP000244224">
    <property type="component" value="Unassembled WGS sequence"/>
</dbReference>
<comment type="caution">
    <text evidence="2">The sequence shown here is derived from an EMBL/GenBank/DDBJ whole genome shotgun (WGS) entry which is preliminary data.</text>
</comment>
<feature type="transmembrane region" description="Helical" evidence="1">
    <location>
        <begin position="178"/>
        <end position="196"/>
    </location>
</feature>
<feature type="transmembrane region" description="Helical" evidence="1">
    <location>
        <begin position="54"/>
        <end position="76"/>
    </location>
</feature>
<keyword evidence="1" id="KW-1133">Transmembrane helix</keyword>
<feature type="transmembrane region" description="Helical" evidence="1">
    <location>
        <begin position="208"/>
        <end position="231"/>
    </location>
</feature>
<accession>A0A2T6AUV6</accession>
<feature type="transmembrane region" description="Helical" evidence="1">
    <location>
        <begin position="97"/>
        <end position="120"/>
    </location>
</feature>
<dbReference type="EMBL" id="QBKP01000012">
    <property type="protein sequence ID" value="PTX47587.1"/>
    <property type="molecule type" value="Genomic_DNA"/>
</dbReference>